<name>A0A6A6ZJX9_9PLEO</name>
<gene>
    <name evidence="1" type="ORF">CC86DRAFT_114813</name>
</gene>
<protein>
    <submittedName>
        <fullName evidence="1">Uncharacterized protein</fullName>
    </submittedName>
</protein>
<dbReference type="Proteomes" id="UP000799424">
    <property type="component" value="Unassembled WGS sequence"/>
</dbReference>
<evidence type="ECO:0000313" key="1">
    <source>
        <dbReference type="EMBL" id="KAF2820555.1"/>
    </source>
</evidence>
<dbReference type="EMBL" id="MU006240">
    <property type="protein sequence ID" value="KAF2820555.1"/>
    <property type="molecule type" value="Genomic_DNA"/>
</dbReference>
<accession>A0A6A6ZJX9</accession>
<dbReference type="AlphaFoldDB" id="A0A6A6ZJX9"/>
<reference evidence="1" key="1">
    <citation type="journal article" date="2020" name="Stud. Mycol.">
        <title>101 Dothideomycetes genomes: a test case for predicting lifestyles and emergence of pathogens.</title>
        <authorList>
            <person name="Haridas S."/>
            <person name="Albert R."/>
            <person name="Binder M."/>
            <person name="Bloem J."/>
            <person name="Labutti K."/>
            <person name="Salamov A."/>
            <person name="Andreopoulos B."/>
            <person name="Baker S."/>
            <person name="Barry K."/>
            <person name="Bills G."/>
            <person name="Bluhm B."/>
            <person name="Cannon C."/>
            <person name="Castanera R."/>
            <person name="Culley D."/>
            <person name="Daum C."/>
            <person name="Ezra D."/>
            <person name="Gonzalez J."/>
            <person name="Henrissat B."/>
            <person name="Kuo A."/>
            <person name="Liang C."/>
            <person name="Lipzen A."/>
            <person name="Lutzoni F."/>
            <person name="Magnuson J."/>
            <person name="Mondo S."/>
            <person name="Nolan M."/>
            <person name="Ohm R."/>
            <person name="Pangilinan J."/>
            <person name="Park H.-J."/>
            <person name="Ramirez L."/>
            <person name="Alfaro M."/>
            <person name="Sun H."/>
            <person name="Tritt A."/>
            <person name="Yoshinaga Y."/>
            <person name="Zwiers L.-H."/>
            <person name="Turgeon B."/>
            <person name="Goodwin S."/>
            <person name="Spatafora J."/>
            <person name="Crous P."/>
            <person name="Grigoriev I."/>
        </authorList>
    </citation>
    <scope>NUCLEOTIDE SEQUENCE</scope>
    <source>
        <strain evidence="1">CBS 113818</strain>
    </source>
</reference>
<sequence length="158" mass="18099">MACACRLVIDNFVSKLPHLRPSQLEQTRGLVPAQERVCYCCASSNRDSLRQRTESHLSKEPLQDYCTTCIHYPTSSAIPFARASETFQAGSRLQPHLSRRSNRRVKHHIYTLSHREMVVFCSQYSGRMQPSLVPLPVGLGNNTRCLTHTCVSRARWRR</sequence>
<proteinExistence type="predicted"/>
<organism evidence="1 2">
    <name type="scientific">Ophiobolus disseminans</name>
    <dbReference type="NCBI Taxonomy" id="1469910"/>
    <lineage>
        <taxon>Eukaryota</taxon>
        <taxon>Fungi</taxon>
        <taxon>Dikarya</taxon>
        <taxon>Ascomycota</taxon>
        <taxon>Pezizomycotina</taxon>
        <taxon>Dothideomycetes</taxon>
        <taxon>Pleosporomycetidae</taxon>
        <taxon>Pleosporales</taxon>
        <taxon>Pleosporineae</taxon>
        <taxon>Phaeosphaeriaceae</taxon>
        <taxon>Ophiobolus</taxon>
    </lineage>
</organism>
<keyword evidence="2" id="KW-1185">Reference proteome</keyword>
<dbReference type="OrthoDB" id="10600444at2759"/>
<evidence type="ECO:0000313" key="2">
    <source>
        <dbReference type="Proteomes" id="UP000799424"/>
    </source>
</evidence>